<accession>A0A0N1N1A7</accession>
<name>A0A0N1N1A7_9HYPH</name>
<evidence type="ECO:0000256" key="3">
    <source>
        <dbReference type="ARBA" id="ARBA00023004"/>
    </source>
</evidence>
<gene>
    <name evidence="6" type="ORF">AE618_16480</name>
</gene>
<dbReference type="Pfam" id="PF00034">
    <property type="entry name" value="Cytochrom_C"/>
    <property type="match status" value="1"/>
</dbReference>
<evidence type="ECO:0000256" key="1">
    <source>
        <dbReference type="ARBA" id="ARBA00022617"/>
    </source>
</evidence>
<feature type="domain" description="Cytochrome c" evidence="5">
    <location>
        <begin position="12"/>
        <end position="93"/>
    </location>
</feature>
<dbReference type="InterPro" id="IPR009056">
    <property type="entry name" value="Cyt_c-like_dom"/>
</dbReference>
<dbReference type="InterPro" id="IPR036909">
    <property type="entry name" value="Cyt_c-like_dom_sf"/>
</dbReference>
<keyword evidence="3 4" id="KW-0408">Iron</keyword>
<dbReference type="GO" id="GO:0009055">
    <property type="term" value="F:electron transfer activity"/>
    <property type="evidence" value="ECO:0007669"/>
    <property type="project" value="InterPro"/>
</dbReference>
<keyword evidence="1 4" id="KW-0349">Heme</keyword>
<evidence type="ECO:0000256" key="4">
    <source>
        <dbReference type="PROSITE-ProRule" id="PRU00433"/>
    </source>
</evidence>
<proteinExistence type="predicted"/>
<sequence length="100" mass="10659">MPADAQRPDNAESVAIGKRVAQQHCGGCHAIEAGGASPNPRSPPFPLIAERYPGGNPAPVLIDGTVVRHPGMPEFSLIEHETDGLVAYIRRVSRLWKPAS</sequence>
<comment type="caution">
    <text evidence="6">The sequence shown here is derived from an EMBL/GenBank/DDBJ whole genome shotgun (WGS) entry which is preliminary data.</text>
</comment>
<dbReference type="GO" id="GO:0020037">
    <property type="term" value="F:heme binding"/>
    <property type="evidence" value="ECO:0007669"/>
    <property type="project" value="InterPro"/>
</dbReference>
<evidence type="ECO:0000256" key="2">
    <source>
        <dbReference type="ARBA" id="ARBA00022723"/>
    </source>
</evidence>
<dbReference type="PATRIC" id="fig|1526658.3.peg.43"/>
<protein>
    <recommendedName>
        <fullName evidence="5">Cytochrome c domain-containing protein</fullName>
    </recommendedName>
</protein>
<keyword evidence="7" id="KW-1185">Reference proteome</keyword>
<dbReference type="AlphaFoldDB" id="A0A0N1N1A7"/>
<dbReference type="EMBL" id="LGSZ01000048">
    <property type="protein sequence ID" value="KPH79790.1"/>
    <property type="molecule type" value="Genomic_DNA"/>
</dbReference>
<dbReference type="PROSITE" id="PS51007">
    <property type="entry name" value="CYTC"/>
    <property type="match status" value="1"/>
</dbReference>
<dbReference type="GO" id="GO:0046872">
    <property type="term" value="F:metal ion binding"/>
    <property type="evidence" value="ECO:0007669"/>
    <property type="project" value="UniProtKB-KW"/>
</dbReference>
<dbReference type="SUPFAM" id="SSF46626">
    <property type="entry name" value="Cytochrome c"/>
    <property type="match status" value="1"/>
</dbReference>
<dbReference type="Proteomes" id="UP000037822">
    <property type="component" value="Unassembled WGS sequence"/>
</dbReference>
<evidence type="ECO:0000259" key="5">
    <source>
        <dbReference type="PROSITE" id="PS51007"/>
    </source>
</evidence>
<dbReference type="Gene3D" id="1.10.760.10">
    <property type="entry name" value="Cytochrome c-like domain"/>
    <property type="match status" value="1"/>
</dbReference>
<evidence type="ECO:0000313" key="7">
    <source>
        <dbReference type="Proteomes" id="UP000037822"/>
    </source>
</evidence>
<evidence type="ECO:0000313" key="6">
    <source>
        <dbReference type="EMBL" id="KPH79790.1"/>
    </source>
</evidence>
<keyword evidence="2 4" id="KW-0479">Metal-binding</keyword>
<reference evidence="6 7" key="1">
    <citation type="submission" date="2015-07" db="EMBL/GenBank/DDBJ databases">
        <title>Whole genome sequencing of Bosea vaviloviae isolated from cave pool.</title>
        <authorList>
            <person name="Tan N.E.H."/>
            <person name="Lee Y.P."/>
            <person name="Gan H.M."/>
            <person name="Barton H."/>
            <person name="Savka M.A."/>
        </authorList>
    </citation>
    <scope>NUCLEOTIDE SEQUENCE [LARGE SCALE GENOMIC DNA]</scope>
    <source>
        <strain evidence="6 7">SD260</strain>
    </source>
</reference>
<organism evidence="6 7">
    <name type="scientific">Bosea vaviloviae</name>
    <dbReference type="NCBI Taxonomy" id="1526658"/>
    <lineage>
        <taxon>Bacteria</taxon>
        <taxon>Pseudomonadati</taxon>
        <taxon>Pseudomonadota</taxon>
        <taxon>Alphaproteobacteria</taxon>
        <taxon>Hyphomicrobiales</taxon>
        <taxon>Boseaceae</taxon>
        <taxon>Bosea</taxon>
    </lineage>
</organism>